<dbReference type="NCBIfam" id="TIGR00484">
    <property type="entry name" value="EF-G"/>
    <property type="match status" value="1"/>
</dbReference>
<dbReference type="InterPro" id="IPR027417">
    <property type="entry name" value="P-loop_NTPase"/>
</dbReference>
<dbReference type="InterPro" id="IPR005517">
    <property type="entry name" value="Transl_elong_EFG/EF2_IV"/>
</dbReference>
<dbReference type="SMART" id="SM00838">
    <property type="entry name" value="EFG_C"/>
    <property type="match status" value="1"/>
</dbReference>
<dbReference type="CDD" id="cd04088">
    <property type="entry name" value="EFG_mtEFG_II"/>
    <property type="match status" value="1"/>
</dbReference>
<dbReference type="InterPro" id="IPR041095">
    <property type="entry name" value="EFG_II"/>
</dbReference>
<dbReference type="Pfam" id="PF14492">
    <property type="entry name" value="EFG_III"/>
    <property type="match status" value="1"/>
</dbReference>
<keyword evidence="3 8" id="KW-0547">Nucleotide-binding</keyword>
<dbReference type="AlphaFoldDB" id="A0AAI9IIW0"/>
<keyword evidence="5 8" id="KW-0648">Protein biosynthesis</keyword>
<dbReference type="InterPro" id="IPR035649">
    <property type="entry name" value="EFG_V"/>
</dbReference>
<dbReference type="InterPro" id="IPR020568">
    <property type="entry name" value="Ribosomal_Su5_D2-typ_SF"/>
</dbReference>
<dbReference type="PROSITE" id="PS00301">
    <property type="entry name" value="G_TR_1"/>
    <property type="match status" value="1"/>
</dbReference>
<evidence type="ECO:0000256" key="3">
    <source>
        <dbReference type="ARBA" id="ARBA00022741"/>
    </source>
</evidence>
<dbReference type="PROSITE" id="PS51722">
    <property type="entry name" value="G_TR_2"/>
    <property type="match status" value="1"/>
</dbReference>
<gene>
    <name evidence="8" type="primary">fusA</name>
    <name evidence="10" type="ORF">HFRIS_001245</name>
</gene>
<dbReference type="Gene3D" id="3.30.70.870">
    <property type="entry name" value="Elongation Factor G (Translational Gtpase), domain 3"/>
    <property type="match status" value="1"/>
</dbReference>
<dbReference type="FunFam" id="3.30.70.240:FF:000001">
    <property type="entry name" value="Elongation factor G"/>
    <property type="match status" value="1"/>
</dbReference>
<reference evidence="10 11" key="1">
    <citation type="journal article" date="2013" name="Front. Microbiol.">
        <title>The genome of the endophytic bacterium H. frisingense GSF30(T) identifies diverse strategies in the Herbaspirillum genus to interact with plants.</title>
        <authorList>
            <person name="Straub D."/>
            <person name="Rothballer M."/>
            <person name="Hartmann A."/>
            <person name="Ludewig U."/>
        </authorList>
    </citation>
    <scope>NUCLEOTIDE SEQUENCE [LARGE SCALE GENOMIC DNA]</scope>
    <source>
        <strain evidence="10 11">GSF30</strain>
    </source>
</reference>
<dbReference type="SMART" id="SM00889">
    <property type="entry name" value="EFG_IV"/>
    <property type="match status" value="1"/>
</dbReference>
<evidence type="ECO:0000259" key="9">
    <source>
        <dbReference type="PROSITE" id="PS51722"/>
    </source>
</evidence>
<evidence type="ECO:0000313" key="11">
    <source>
        <dbReference type="Proteomes" id="UP000006772"/>
    </source>
</evidence>
<dbReference type="SUPFAM" id="SSF52540">
    <property type="entry name" value="P-loop containing nucleoside triphosphate hydrolases"/>
    <property type="match status" value="1"/>
</dbReference>
<dbReference type="GO" id="GO:0005525">
    <property type="term" value="F:GTP binding"/>
    <property type="evidence" value="ECO:0007669"/>
    <property type="project" value="UniProtKB-UniRule"/>
</dbReference>
<dbReference type="GO" id="GO:0003746">
    <property type="term" value="F:translation elongation factor activity"/>
    <property type="evidence" value="ECO:0007669"/>
    <property type="project" value="UniProtKB-UniRule"/>
</dbReference>
<dbReference type="Gene3D" id="3.30.230.10">
    <property type="match status" value="1"/>
</dbReference>
<keyword evidence="4 8" id="KW-0251">Elongation factor</keyword>
<comment type="function">
    <text evidence="7 8">Catalyzes the GTP-dependent ribosomal translocation step during translation elongation. During this step, the ribosome changes from the pre-translocational (PRE) to the post-translocational (POST) state as the newly formed A-site-bound peptidyl-tRNA and P-site-bound deacylated tRNA move to the P and E sites, respectively. Catalyzes the coordinated movement of the two tRNA molecules, the mRNA and conformational changes in the ribosome.</text>
</comment>
<accession>A0AAI9IIW0</accession>
<dbReference type="SUPFAM" id="SSF54980">
    <property type="entry name" value="EF-G C-terminal domain-like"/>
    <property type="match status" value="2"/>
</dbReference>
<dbReference type="InterPro" id="IPR014721">
    <property type="entry name" value="Ribsml_uS5_D2-typ_fold_subgr"/>
</dbReference>
<name>A0AAI9IIW0_9BURK</name>
<comment type="subcellular location">
    <subcellularLocation>
        <location evidence="8">Cytoplasm</location>
    </subcellularLocation>
</comment>
<feature type="binding site" evidence="8">
    <location>
        <begin position="88"/>
        <end position="92"/>
    </location>
    <ligand>
        <name>GTP</name>
        <dbReference type="ChEBI" id="CHEBI:37565"/>
    </ligand>
</feature>
<dbReference type="NCBIfam" id="NF009381">
    <property type="entry name" value="PRK12740.1-5"/>
    <property type="match status" value="1"/>
</dbReference>
<evidence type="ECO:0000256" key="8">
    <source>
        <dbReference type="HAMAP-Rule" id="MF_00054"/>
    </source>
</evidence>
<dbReference type="FunFam" id="3.30.70.870:FF:000001">
    <property type="entry name" value="Elongation factor G"/>
    <property type="match status" value="1"/>
</dbReference>
<dbReference type="FunFam" id="3.30.230.10:FF:000003">
    <property type="entry name" value="Elongation factor G"/>
    <property type="match status" value="1"/>
</dbReference>
<feature type="domain" description="Tr-type G" evidence="9">
    <location>
        <begin position="8"/>
        <end position="290"/>
    </location>
</feature>
<dbReference type="PANTHER" id="PTHR43261:SF1">
    <property type="entry name" value="RIBOSOME-RELEASING FACTOR 2, MITOCHONDRIAL"/>
    <property type="match status" value="1"/>
</dbReference>
<dbReference type="SUPFAM" id="SSF54211">
    <property type="entry name" value="Ribosomal protein S5 domain 2-like"/>
    <property type="match status" value="1"/>
</dbReference>
<evidence type="ECO:0000256" key="4">
    <source>
        <dbReference type="ARBA" id="ARBA00022768"/>
    </source>
</evidence>
<dbReference type="CDD" id="cd03713">
    <property type="entry name" value="EFG_mtEFG_C"/>
    <property type="match status" value="1"/>
</dbReference>
<dbReference type="InterPro" id="IPR009022">
    <property type="entry name" value="EFG_III"/>
</dbReference>
<dbReference type="Pfam" id="PF00009">
    <property type="entry name" value="GTP_EFTU"/>
    <property type="match status" value="1"/>
</dbReference>
<dbReference type="RefSeq" id="WP_006461379.1">
    <property type="nucleotide sequence ID" value="NZ_AEEC02000001.1"/>
</dbReference>
<dbReference type="PANTHER" id="PTHR43261">
    <property type="entry name" value="TRANSLATION ELONGATION FACTOR G-RELATED"/>
    <property type="match status" value="1"/>
</dbReference>
<dbReference type="Gene3D" id="2.40.30.10">
    <property type="entry name" value="Translation factors"/>
    <property type="match status" value="1"/>
</dbReference>
<dbReference type="FunFam" id="2.40.30.10:FF:000006">
    <property type="entry name" value="Elongation factor G"/>
    <property type="match status" value="1"/>
</dbReference>
<dbReference type="Proteomes" id="UP000006772">
    <property type="component" value="Unassembled WGS sequence"/>
</dbReference>
<dbReference type="Pfam" id="PF00679">
    <property type="entry name" value="EFG_C"/>
    <property type="match status" value="1"/>
</dbReference>
<dbReference type="Pfam" id="PF03764">
    <property type="entry name" value="EFG_IV"/>
    <property type="match status" value="1"/>
</dbReference>
<dbReference type="GO" id="GO:0032790">
    <property type="term" value="P:ribosome disassembly"/>
    <property type="evidence" value="ECO:0007669"/>
    <property type="project" value="TreeGrafter"/>
</dbReference>
<keyword evidence="6 8" id="KW-0342">GTP-binding</keyword>
<organism evidence="10 11">
    <name type="scientific">Herbaspirillum frisingense GSF30</name>
    <dbReference type="NCBI Taxonomy" id="864073"/>
    <lineage>
        <taxon>Bacteria</taxon>
        <taxon>Pseudomonadati</taxon>
        <taxon>Pseudomonadota</taxon>
        <taxon>Betaproteobacteria</taxon>
        <taxon>Burkholderiales</taxon>
        <taxon>Oxalobacteraceae</taxon>
        <taxon>Herbaspirillum</taxon>
    </lineage>
</organism>
<sequence>MSRKTRIENYRNIGISAHIDAGKTTTTERILFYTGVNHKIGEVHNGAATMDWMEQEQERGITITSAATTAFWKGMAGNYPEHRINIIDTPGHVDFTIEVERSMRVLDGAVMVYDSVGGVQPQSETVWRQANKYKVPRIAFVNKMDRIGADFFRVQRQIEERLKGKAVPIQIPVGAEDHFSGVIDLVKMKAIIWDEASQGVLFKYEDIPLELEETAREWRDRMVEQAAEANEELLEKYLSGTPLTEDDIKRGLRLRTVANEIVPMLAGSAFKNKGVQAMLDAVIDYLPSPIDVPAIAGHAEDDSEIERHPSDEEPFSALAFKIMTDPFVGQLTFFRVYSGLINSGDTVYNPLKGRKERLGRILQMHANERKEIKEVFAGDIAAAVGLKDVTTGDTLSDPEHPIILERMIFPEPVISQAVEPKTKADQEKMGIALNRLAQEDPSFRVHTDEESGQTIMSGMGELHLEILVDRMKREFNVEATVGKPQVAYREAIRKGVEDVEGKFVKQSGGRGQYGHVVIKLEPQPAGKGYEFVDAIKGGVVPREFIPAVDKGIQESLKAGVLAGYPVVDVKATLTFGSYHDVDSNENAFRMAGSMAFKEAMKRAGPMLLEPMMQVEVETPEEFMGNVMGDLSSRRGMVQGMEDMVGGGKLVRAEVPLSEMFGYSTTLRSLSQGRATYSMEFKHYAEAPRQVVEQLTGNKARG</sequence>
<dbReference type="InterPro" id="IPR047872">
    <property type="entry name" value="EFG_IV"/>
</dbReference>
<dbReference type="Gene3D" id="3.30.70.240">
    <property type="match status" value="1"/>
</dbReference>
<evidence type="ECO:0000256" key="2">
    <source>
        <dbReference type="ARBA" id="ARBA00017872"/>
    </source>
</evidence>
<dbReference type="HAMAP" id="MF_00054_B">
    <property type="entry name" value="EF_G_EF_2_B"/>
    <property type="match status" value="1"/>
</dbReference>
<protein>
    <recommendedName>
        <fullName evidence="2 8">Elongation factor G</fullName>
        <shortName evidence="8">EF-G</shortName>
    </recommendedName>
</protein>
<dbReference type="EMBL" id="AEEC02000001">
    <property type="protein sequence ID" value="EOA06895.1"/>
    <property type="molecule type" value="Genomic_DNA"/>
</dbReference>
<dbReference type="InterPro" id="IPR000795">
    <property type="entry name" value="T_Tr_GTP-bd_dom"/>
</dbReference>
<dbReference type="CDD" id="cd01434">
    <property type="entry name" value="EFG_mtEFG1_IV"/>
    <property type="match status" value="1"/>
</dbReference>
<dbReference type="InterPro" id="IPR005225">
    <property type="entry name" value="Small_GTP-bd"/>
</dbReference>
<evidence type="ECO:0000256" key="1">
    <source>
        <dbReference type="ARBA" id="ARBA00005870"/>
    </source>
</evidence>
<dbReference type="InterPro" id="IPR000640">
    <property type="entry name" value="EFG_V-like"/>
</dbReference>
<dbReference type="Gene3D" id="3.40.50.300">
    <property type="entry name" value="P-loop containing nucleotide triphosphate hydrolases"/>
    <property type="match status" value="1"/>
</dbReference>
<dbReference type="NCBIfam" id="TIGR00231">
    <property type="entry name" value="small_GTP"/>
    <property type="match status" value="1"/>
</dbReference>
<dbReference type="SUPFAM" id="SSF50447">
    <property type="entry name" value="Translation proteins"/>
    <property type="match status" value="1"/>
</dbReference>
<keyword evidence="8" id="KW-0963">Cytoplasm</keyword>
<comment type="caution">
    <text evidence="10">The sequence shown here is derived from an EMBL/GenBank/DDBJ whole genome shotgun (WGS) entry which is preliminary data.</text>
</comment>
<dbReference type="PRINTS" id="PR00315">
    <property type="entry name" value="ELONGATNFCT"/>
</dbReference>
<evidence type="ECO:0000256" key="6">
    <source>
        <dbReference type="ARBA" id="ARBA00023134"/>
    </source>
</evidence>
<feature type="binding site" evidence="8">
    <location>
        <begin position="17"/>
        <end position="24"/>
    </location>
    <ligand>
        <name>GTP</name>
        <dbReference type="ChEBI" id="CHEBI:37565"/>
    </ligand>
</feature>
<dbReference type="Pfam" id="PF03144">
    <property type="entry name" value="GTP_EFTU_D2"/>
    <property type="match status" value="1"/>
</dbReference>
<dbReference type="GO" id="GO:0097216">
    <property type="term" value="F:guanosine tetraphosphate binding"/>
    <property type="evidence" value="ECO:0007669"/>
    <property type="project" value="UniProtKB-ARBA"/>
</dbReference>
<dbReference type="InterPro" id="IPR004540">
    <property type="entry name" value="Transl_elong_EFG/EF2"/>
</dbReference>
<dbReference type="CDD" id="cd01886">
    <property type="entry name" value="EF-G"/>
    <property type="match status" value="1"/>
</dbReference>
<comment type="similarity">
    <text evidence="1 8">Belongs to the TRAFAC class translation factor GTPase superfamily. Classic translation factor GTPase family. EF-G/EF-2 subfamily.</text>
</comment>
<feature type="binding site" evidence="8">
    <location>
        <begin position="142"/>
        <end position="145"/>
    </location>
    <ligand>
        <name>GTP</name>
        <dbReference type="ChEBI" id="CHEBI:37565"/>
    </ligand>
</feature>
<dbReference type="InterPro" id="IPR009000">
    <property type="entry name" value="Transl_B-barrel_sf"/>
</dbReference>
<dbReference type="InterPro" id="IPR004161">
    <property type="entry name" value="EFTu-like_2"/>
</dbReference>
<evidence type="ECO:0000256" key="5">
    <source>
        <dbReference type="ARBA" id="ARBA00022917"/>
    </source>
</evidence>
<dbReference type="GO" id="GO:0003924">
    <property type="term" value="F:GTPase activity"/>
    <property type="evidence" value="ECO:0007669"/>
    <property type="project" value="InterPro"/>
</dbReference>
<dbReference type="FunFam" id="3.40.50.300:FF:000029">
    <property type="entry name" value="Elongation factor G"/>
    <property type="match status" value="1"/>
</dbReference>
<dbReference type="CDD" id="cd16262">
    <property type="entry name" value="EFG_III"/>
    <property type="match status" value="1"/>
</dbReference>
<dbReference type="InterPro" id="IPR031157">
    <property type="entry name" value="G_TR_CS"/>
</dbReference>
<proteinExistence type="inferred from homology"/>
<dbReference type="GO" id="GO:0005737">
    <property type="term" value="C:cytoplasm"/>
    <property type="evidence" value="ECO:0007669"/>
    <property type="project" value="UniProtKB-SubCell"/>
</dbReference>
<evidence type="ECO:0000313" key="10">
    <source>
        <dbReference type="EMBL" id="EOA06895.1"/>
    </source>
</evidence>
<dbReference type="InterPro" id="IPR035647">
    <property type="entry name" value="EFG_III/V"/>
</dbReference>
<evidence type="ECO:0000256" key="7">
    <source>
        <dbReference type="ARBA" id="ARBA00024731"/>
    </source>
</evidence>